<evidence type="ECO:0000256" key="2">
    <source>
        <dbReference type="ARBA" id="ARBA00022840"/>
    </source>
</evidence>
<dbReference type="Gene3D" id="3.40.50.12780">
    <property type="entry name" value="N-terminal domain of ligase-like"/>
    <property type="match status" value="1"/>
</dbReference>
<dbReference type="EMBL" id="JAAXOS010000009">
    <property type="protein sequence ID" value="NKY28558.1"/>
    <property type="molecule type" value="Genomic_DNA"/>
</dbReference>
<dbReference type="GO" id="GO:0004467">
    <property type="term" value="F:long-chain fatty acid-CoA ligase activity"/>
    <property type="evidence" value="ECO:0007669"/>
    <property type="project" value="TreeGrafter"/>
</dbReference>
<comment type="caution">
    <text evidence="4">The sequence shown here is derived from an EMBL/GenBank/DDBJ whole genome shotgun (WGS) entry which is preliminary data.</text>
</comment>
<dbReference type="Pfam" id="PF00501">
    <property type="entry name" value="AMP-binding"/>
    <property type="match status" value="1"/>
</dbReference>
<dbReference type="SUPFAM" id="SSF56801">
    <property type="entry name" value="Acetyl-CoA synthetase-like"/>
    <property type="match status" value="1"/>
</dbReference>
<gene>
    <name evidence="4" type="ORF">HGB38_20365</name>
</gene>
<dbReference type="RefSeq" id="WP_084499137.1">
    <property type="nucleotide sequence ID" value="NZ_JAAXOS010000009.1"/>
</dbReference>
<keyword evidence="1" id="KW-0547">Nucleotide-binding</keyword>
<dbReference type="Proteomes" id="UP000540698">
    <property type="component" value="Unassembled WGS sequence"/>
</dbReference>
<protein>
    <submittedName>
        <fullName evidence="4">AMP-binding protein</fullName>
    </submittedName>
</protein>
<dbReference type="GO" id="GO:0016020">
    <property type="term" value="C:membrane"/>
    <property type="evidence" value="ECO:0007669"/>
    <property type="project" value="TreeGrafter"/>
</dbReference>
<evidence type="ECO:0000256" key="1">
    <source>
        <dbReference type="ARBA" id="ARBA00022741"/>
    </source>
</evidence>
<keyword evidence="5" id="KW-1185">Reference proteome</keyword>
<dbReference type="PANTHER" id="PTHR43272">
    <property type="entry name" value="LONG-CHAIN-FATTY-ACID--COA LIGASE"/>
    <property type="match status" value="1"/>
</dbReference>
<dbReference type="PROSITE" id="PS00455">
    <property type="entry name" value="AMP_BINDING"/>
    <property type="match status" value="1"/>
</dbReference>
<evidence type="ECO:0000313" key="5">
    <source>
        <dbReference type="Proteomes" id="UP000540698"/>
    </source>
</evidence>
<proteinExistence type="predicted"/>
<keyword evidence="2" id="KW-0067">ATP-binding</keyword>
<dbReference type="PANTHER" id="PTHR43272:SF33">
    <property type="entry name" value="AMP-BINDING DOMAIN-CONTAINING PROTEIN-RELATED"/>
    <property type="match status" value="1"/>
</dbReference>
<accession>A0A7X6L653</accession>
<dbReference type="AlphaFoldDB" id="A0A7X6L653"/>
<feature type="domain" description="AMP-dependent synthetase/ligase" evidence="3">
    <location>
        <begin position="35"/>
        <end position="402"/>
    </location>
</feature>
<dbReference type="InterPro" id="IPR000873">
    <property type="entry name" value="AMP-dep_synth/lig_dom"/>
</dbReference>
<evidence type="ECO:0000259" key="3">
    <source>
        <dbReference type="Pfam" id="PF00501"/>
    </source>
</evidence>
<dbReference type="GO" id="GO:0005524">
    <property type="term" value="F:ATP binding"/>
    <property type="evidence" value="ECO:0007669"/>
    <property type="project" value="UniProtKB-KW"/>
</dbReference>
<name>A0A7X6L653_9NOCA</name>
<dbReference type="CDD" id="cd05907">
    <property type="entry name" value="VL_LC_FACS_like"/>
    <property type="match status" value="1"/>
</dbReference>
<dbReference type="InterPro" id="IPR042099">
    <property type="entry name" value="ANL_N_sf"/>
</dbReference>
<dbReference type="InterPro" id="IPR020845">
    <property type="entry name" value="AMP-binding_CS"/>
</dbReference>
<evidence type="ECO:0000313" key="4">
    <source>
        <dbReference type="EMBL" id="NKY28558.1"/>
    </source>
</evidence>
<reference evidence="4 5" key="1">
    <citation type="submission" date="2020-04" db="EMBL/GenBank/DDBJ databases">
        <title>MicrobeNet Type strains.</title>
        <authorList>
            <person name="Nicholson A.C."/>
        </authorList>
    </citation>
    <scope>NUCLEOTIDE SEQUENCE [LARGE SCALE GENOMIC DNA]</scope>
    <source>
        <strain evidence="4 5">DSM 44956</strain>
    </source>
</reference>
<sequence length="565" mass="59604">MPSQSETIAPVTTPEAGFVDFGSARTMCDLLLSTAWQHPDRVALRSFETGVAWTYAEVMARIGAVLERLRGLGVGRGEAVALMMRNVPQFHVVDAAVMLTGGVAFSVYNTLPPEQIEYVLSNAGARIVIAESGFVPVLRAAIVLGASIEQILVVDEAVEGCADLTAELAAQRCGFDFASLEPVDPDDLLTLIYTSGTTGPPKAVELTHAGMLAQLRGVHAAVPVPDGGRQVSFLPAAHVADRWTSHYSAFMTYGNTLTCVAEATNLAACVAATKPTVFAAVPRVWEKFKTAIENSYPGDVLADAAADPAIGAALLDGLGFGEIAWAVTGAAPTPPAVVSFFVKLGLPLCEGLGMSEASCLVAVNTPAALRAGSVGRPLSSVEAGTAADGELLLRGPQVMRGYRGQPERTAEAIDDDGWLHTGDIARIDEDGFLWIVDRKKELIITAAGKNLSPANIEMAVRSAGNLVAHVCVIGEARPYVVALLCLDPVAVGGRSFDDLELLAMVQEQIDRANATLARVEQIKKFAVVQREWTPGAELTPSMKLRRAAIASAHAREIEALYATGR</sequence>
<dbReference type="Pfam" id="PF23562">
    <property type="entry name" value="AMP-binding_C_3"/>
    <property type="match status" value="1"/>
</dbReference>
<organism evidence="4 5">
    <name type="scientific">Nocardia gamkensis</name>
    <dbReference type="NCBI Taxonomy" id="352869"/>
    <lineage>
        <taxon>Bacteria</taxon>
        <taxon>Bacillati</taxon>
        <taxon>Actinomycetota</taxon>
        <taxon>Actinomycetes</taxon>
        <taxon>Mycobacteriales</taxon>
        <taxon>Nocardiaceae</taxon>
        <taxon>Nocardia</taxon>
    </lineage>
</organism>